<dbReference type="Gene3D" id="3.30.230.10">
    <property type="match status" value="1"/>
</dbReference>
<dbReference type="EMBL" id="JAZHOF010000002">
    <property type="protein sequence ID" value="MEJ8570904.1"/>
    <property type="molecule type" value="Genomic_DNA"/>
</dbReference>
<evidence type="ECO:0000256" key="3">
    <source>
        <dbReference type="ARBA" id="ARBA00022722"/>
    </source>
</evidence>
<dbReference type="PROSITE" id="PS00648">
    <property type="entry name" value="RIBONUCLEASE_P"/>
    <property type="match status" value="1"/>
</dbReference>
<comment type="subunit">
    <text evidence="7">Consists of a catalytic RNA component (M1 or rnpB) and a protein subunit.</text>
</comment>
<dbReference type="InterPro" id="IPR020568">
    <property type="entry name" value="Ribosomal_Su5_D2-typ_SF"/>
</dbReference>
<comment type="catalytic activity">
    <reaction evidence="7">
        <text>Endonucleolytic cleavage of RNA, removing 5'-extranucleotides from tRNA precursor.</text>
        <dbReference type="EC" id="3.1.26.5"/>
    </reaction>
</comment>
<evidence type="ECO:0000313" key="10">
    <source>
        <dbReference type="Proteomes" id="UP001378188"/>
    </source>
</evidence>
<dbReference type="PANTHER" id="PTHR33992:SF1">
    <property type="entry name" value="RIBONUCLEASE P PROTEIN COMPONENT"/>
    <property type="match status" value="1"/>
</dbReference>
<dbReference type="PANTHER" id="PTHR33992">
    <property type="entry name" value="RIBONUCLEASE P PROTEIN COMPONENT"/>
    <property type="match status" value="1"/>
</dbReference>
<comment type="similarity">
    <text evidence="7">Belongs to the RnpA family.</text>
</comment>
<dbReference type="GO" id="GO:0042781">
    <property type="term" value="F:3'-tRNA processing endoribonuclease activity"/>
    <property type="evidence" value="ECO:0007669"/>
    <property type="project" value="TreeGrafter"/>
</dbReference>
<evidence type="ECO:0000256" key="2">
    <source>
        <dbReference type="ARBA" id="ARBA00022694"/>
    </source>
</evidence>
<keyword evidence="3 7" id="KW-0540">Nuclease</keyword>
<reference evidence="9 10" key="1">
    <citation type="submission" date="2024-02" db="EMBL/GenBank/DDBJ databases">
        <title>Genome analysis and characterization of Microbaculum marinisediminis sp. nov., isolated from marine sediment.</title>
        <authorList>
            <person name="Du Z.-J."/>
            <person name="Ye Y.-Q."/>
            <person name="Zhang Z.-R."/>
            <person name="Yuan S.-M."/>
            <person name="Zhang X.-Y."/>
        </authorList>
    </citation>
    <scope>NUCLEOTIDE SEQUENCE [LARGE SCALE GENOMIC DNA]</scope>
    <source>
        <strain evidence="9 10">SDUM1044001</strain>
    </source>
</reference>
<keyword evidence="6 7" id="KW-0694">RNA-binding</keyword>
<protein>
    <recommendedName>
        <fullName evidence="7 8">Ribonuclease P protein component</fullName>
        <shortName evidence="7">RNase P protein</shortName>
        <shortName evidence="7">RNaseP protein</shortName>
        <ecNumber evidence="7 8">3.1.26.5</ecNumber>
    </recommendedName>
    <alternativeName>
        <fullName evidence="7">Protein C5</fullName>
    </alternativeName>
</protein>
<keyword evidence="2 7" id="KW-0819">tRNA processing</keyword>
<keyword evidence="5 7" id="KW-0378">Hydrolase</keyword>
<sequence>MPDKVKIERLRRRADFLAAARHGRKLAKRSLVLQGRQRNDVVRHDDLPDCGLAGRARVGFTVSRKVGNAVERNRVRRRLREAVRLRAAPLVRAGYDYVVIGRRAALTTSFATIVSDLEQAFRRIHETAPERALKGH</sequence>
<keyword evidence="10" id="KW-1185">Reference proteome</keyword>
<dbReference type="InterPro" id="IPR000100">
    <property type="entry name" value="RNase_P"/>
</dbReference>
<name>A0AAW9RPK6_9HYPH</name>
<dbReference type="Proteomes" id="UP001378188">
    <property type="component" value="Unassembled WGS sequence"/>
</dbReference>
<dbReference type="InterPro" id="IPR020539">
    <property type="entry name" value="RNase_P_CS"/>
</dbReference>
<gene>
    <name evidence="7 9" type="primary">rnpA</name>
    <name evidence="9" type="ORF">V3328_05440</name>
</gene>
<evidence type="ECO:0000256" key="7">
    <source>
        <dbReference type="HAMAP-Rule" id="MF_00227"/>
    </source>
</evidence>
<dbReference type="GO" id="GO:0001682">
    <property type="term" value="P:tRNA 5'-leader removal"/>
    <property type="evidence" value="ECO:0007669"/>
    <property type="project" value="UniProtKB-UniRule"/>
</dbReference>
<accession>A0AAW9RPK6</accession>
<dbReference type="RefSeq" id="WP_340328600.1">
    <property type="nucleotide sequence ID" value="NZ_JAZHOF010000002.1"/>
</dbReference>
<evidence type="ECO:0000256" key="6">
    <source>
        <dbReference type="ARBA" id="ARBA00022884"/>
    </source>
</evidence>
<dbReference type="AlphaFoldDB" id="A0AAW9RPK6"/>
<evidence type="ECO:0000256" key="1">
    <source>
        <dbReference type="ARBA" id="ARBA00002663"/>
    </source>
</evidence>
<dbReference type="HAMAP" id="MF_00227">
    <property type="entry name" value="RNase_P"/>
    <property type="match status" value="1"/>
</dbReference>
<comment type="function">
    <text evidence="1 7">RNaseP catalyzes the removal of the 5'-leader sequence from pre-tRNA to produce the mature 5'-terminus. It can also cleave other RNA substrates such as 4.5S RNA. The protein component plays an auxiliary but essential role in vivo by binding to the 5'-leader sequence and broadening the substrate specificity of the ribozyme.</text>
</comment>
<dbReference type="Pfam" id="PF00825">
    <property type="entry name" value="Ribonuclease_P"/>
    <property type="match status" value="1"/>
</dbReference>
<evidence type="ECO:0000256" key="4">
    <source>
        <dbReference type="ARBA" id="ARBA00022759"/>
    </source>
</evidence>
<evidence type="ECO:0000313" key="9">
    <source>
        <dbReference type="EMBL" id="MEJ8570904.1"/>
    </source>
</evidence>
<evidence type="ECO:0000256" key="5">
    <source>
        <dbReference type="ARBA" id="ARBA00022801"/>
    </source>
</evidence>
<dbReference type="GO" id="GO:0030677">
    <property type="term" value="C:ribonuclease P complex"/>
    <property type="evidence" value="ECO:0007669"/>
    <property type="project" value="TreeGrafter"/>
</dbReference>
<dbReference type="SUPFAM" id="SSF54211">
    <property type="entry name" value="Ribosomal protein S5 domain 2-like"/>
    <property type="match status" value="1"/>
</dbReference>
<dbReference type="GO" id="GO:0004526">
    <property type="term" value="F:ribonuclease P activity"/>
    <property type="evidence" value="ECO:0007669"/>
    <property type="project" value="UniProtKB-UniRule"/>
</dbReference>
<evidence type="ECO:0000256" key="8">
    <source>
        <dbReference type="NCBIfam" id="TIGR00188"/>
    </source>
</evidence>
<dbReference type="NCBIfam" id="TIGR00188">
    <property type="entry name" value="rnpA"/>
    <property type="match status" value="1"/>
</dbReference>
<dbReference type="InterPro" id="IPR014721">
    <property type="entry name" value="Ribsml_uS5_D2-typ_fold_subgr"/>
</dbReference>
<keyword evidence="4 7" id="KW-0255">Endonuclease</keyword>
<dbReference type="GO" id="GO:0000049">
    <property type="term" value="F:tRNA binding"/>
    <property type="evidence" value="ECO:0007669"/>
    <property type="project" value="UniProtKB-UniRule"/>
</dbReference>
<organism evidence="9 10">
    <name type="scientific">Microbaculum marinum</name>
    <dbReference type="NCBI Taxonomy" id="1764581"/>
    <lineage>
        <taxon>Bacteria</taxon>
        <taxon>Pseudomonadati</taxon>
        <taxon>Pseudomonadota</taxon>
        <taxon>Alphaproteobacteria</taxon>
        <taxon>Hyphomicrobiales</taxon>
        <taxon>Tepidamorphaceae</taxon>
        <taxon>Microbaculum</taxon>
    </lineage>
</organism>
<proteinExistence type="inferred from homology"/>
<comment type="caution">
    <text evidence="9">The sequence shown here is derived from an EMBL/GenBank/DDBJ whole genome shotgun (WGS) entry which is preliminary data.</text>
</comment>
<dbReference type="EC" id="3.1.26.5" evidence="7 8"/>